<keyword evidence="3 6" id="KW-0560">Oxidoreductase</keyword>
<evidence type="ECO:0000256" key="2">
    <source>
        <dbReference type="ARBA" id="ARBA00022857"/>
    </source>
</evidence>
<evidence type="ECO:0000256" key="4">
    <source>
        <dbReference type="ARBA" id="ARBA00049445"/>
    </source>
</evidence>
<evidence type="ECO:0000313" key="6">
    <source>
        <dbReference type="EMBL" id="ASS85088.1"/>
    </source>
</evidence>
<keyword evidence="2" id="KW-0521">NADP</keyword>
<evidence type="ECO:0000256" key="1">
    <source>
        <dbReference type="ARBA" id="ARBA00007905"/>
    </source>
</evidence>
<dbReference type="InterPro" id="IPR023210">
    <property type="entry name" value="NADP_OxRdtase_dom"/>
</dbReference>
<dbReference type="EMBL" id="MF398271">
    <property type="protein sequence ID" value="ASS85088.1"/>
    <property type="molecule type" value="Genomic_DNA"/>
</dbReference>
<sequence length="129" mass="14615">MTTDSILLNDGYYMPRPGCGLWLIDNRDVDSLIRQALKAGFRHFDTAQAYFNEDGVGRALRYTEVPREQLFITSKIGTVAKLAMRQPFVLFKGLTFQKLCLPGAFRPGDHHNKMLRPGLCVVHASPQYL</sequence>
<evidence type="ECO:0000259" key="5">
    <source>
        <dbReference type="Pfam" id="PF00248"/>
    </source>
</evidence>
<dbReference type="InterPro" id="IPR020471">
    <property type="entry name" value="AKR"/>
</dbReference>
<dbReference type="InterPro" id="IPR036812">
    <property type="entry name" value="NAD(P)_OxRdtase_dom_sf"/>
</dbReference>
<dbReference type="InterPro" id="IPR018170">
    <property type="entry name" value="Aldo/ket_reductase_CS"/>
</dbReference>
<dbReference type="GO" id="GO:1990002">
    <property type="term" value="F:methylglyoxal reductase (NADPH) (acetol producing) activity"/>
    <property type="evidence" value="ECO:0007669"/>
    <property type="project" value="RHEA"/>
</dbReference>
<dbReference type="AlphaFoldDB" id="A0A343IRD6"/>
<name>A0A343IRD6_KLEPN</name>
<gene>
    <name evidence="6" type="primary">dkgA</name>
    <name evidence="6" type="ORF">EBPLCOIM_00107</name>
</gene>
<keyword evidence="6" id="KW-0614">Plasmid</keyword>
<dbReference type="PANTHER" id="PTHR43827">
    <property type="entry name" value="2,5-DIKETO-D-GLUCONIC ACID REDUCTASE"/>
    <property type="match status" value="1"/>
</dbReference>
<dbReference type="Gene3D" id="3.20.20.100">
    <property type="entry name" value="NADP-dependent oxidoreductase domain"/>
    <property type="match status" value="1"/>
</dbReference>
<dbReference type="EC" id="1.1.1.274" evidence="6"/>
<reference evidence="6" key="1">
    <citation type="submission" date="2017-06" db="EMBL/GenBank/DDBJ databases">
        <title>Occurrence of blaKPC-2 on a virulence plasmid in hypervirulent Klebsiella pneumoniae.</title>
        <authorList>
            <person name="Dong N."/>
            <person name="Lin D."/>
            <person name="Li R."/>
            <person name="Zhang R."/>
            <person name="Chen K."/>
            <person name="Liu L."/>
            <person name="Chan E.W.-C."/>
            <person name="Chen S."/>
        </authorList>
    </citation>
    <scope>NUCLEOTIDE SEQUENCE</scope>
    <source>
        <strain evidence="6">70-2</strain>
        <plasmid evidence="6">pKP70-2</plasmid>
    </source>
</reference>
<dbReference type="SUPFAM" id="SSF51430">
    <property type="entry name" value="NAD(P)-linked oxidoreductase"/>
    <property type="match status" value="1"/>
</dbReference>
<organism evidence="6">
    <name type="scientific">Klebsiella pneumoniae subsp. pneumoniae</name>
    <dbReference type="NCBI Taxonomy" id="72407"/>
    <lineage>
        <taxon>Bacteria</taxon>
        <taxon>Pseudomonadati</taxon>
        <taxon>Pseudomonadota</taxon>
        <taxon>Gammaproteobacteria</taxon>
        <taxon>Enterobacterales</taxon>
        <taxon>Enterobacteriaceae</taxon>
        <taxon>Klebsiella/Raoultella group</taxon>
        <taxon>Klebsiella</taxon>
        <taxon>Klebsiella pneumoniae complex</taxon>
    </lineage>
</organism>
<comment type="catalytic activity">
    <reaction evidence="4">
        <text>hydroxyacetone + NADP(+) = methylglyoxal + NADPH + H(+)</text>
        <dbReference type="Rhea" id="RHEA:27986"/>
        <dbReference type="ChEBI" id="CHEBI:15378"/>
        <dbReference type="ChEBI" id="CHEBI:17158"/>
        <dbReference type="ChEBI" id="CHEBI:27957"/>
        <dbReference type="ChEBI" id="CHEBI:57783"/>
        <dbReference type="ChEBI" id="CHEBI:58349"/>
    </reaction>
</comment>
<proteinExistence type="inferred from homology"/>
<comment type="similarity">
    <text evidence="1">Belongs to the aldo/keto reductase family.</text>
</comment>
<feature type="domain" description="NADP-dependent oxidoreductase" evidence="5">
    <location>
        <begin position="24"/>
        <end position="76"/>
    </location>
</feature>
<protein>
    <submittedName>
        <fullName evidence="6">2,5-diketo-D-gluconic acid reductase A</fullName>
        <ecNumber evidence="6">1.1.1.274</ecNumber>
    </submittedName>
</protein>
<evidence type="ECO:0000256" key="3">
    <source>
        <dbReference type="ARBA" id="ARBA00023002"/>
    </source>
</evidence>
<dbReference type="PROSITE" id="PS00798">
    <property type="entry name" value="ALDOKETO_REDUCTASE_1"/>
    <property type="match status" value="1"/>
</dbReference>
<dbReference type="PANTHER" id="PTHR43827:SF3">
    <property type="entry name" value="NADP-DEPENDENT OXIDOREDUCTASE DOMAIN-CONTAINING PROTEIN"/>
    <property type="match status" value="1"/>
</dbReference>
<accession>A0A343IRD6</accession>
<dbReference type="GO" id="GO:0050580">
    <property type="term" value="F:2,5-didehydrogluconate reductase activity"/>
    <property type="evidence" value="ECO:0007669"/>
    <property type="project" value="UniProtKB-EC"/>
</dbReference>
<dbReference type="Pfam" id="PF00248">
    <property type="entry name" value="Aldo_ket_red"/>
    <property type="match status" value="1"/>
</dbReference>
<geneLocation type="plasmid" evidence="6">
    <name>pKP70-2</name>
</geneLocation>